<sequence>QRAASQQAGEVSAQTPPLLIPALTSWDSTIAQTGPQQQNTQQEAESSPPAPSTHSCSWDLQRYLQDAMTRGALDSLGQDYNHLESVQTSDIRGEHETLAPSATLRLE</sequence>
<dbReference type="Proteomes" id="UP000824782">
    <property type="component" value="Unassembled WGS sequence"/>
</dbReference>
<feature type="non-terminal residue" evidence="2">
    <location>
        <position position="107"/>
    </location>
</feature>
<evidence type="ECO:0000313" key="2">
    <source>
        <dbReference type="EMBL" id="KAG8544685.1"/>
    </source>
</evidence>
<organism evidence="2 3">
    <name type="scientific">Engystomops pustulosus</name>
    <name type="common">Tungara frog</name>
    <name type="synonym">Physalaemus pustulosus</name>
    <dbReference type="NCBI Taxonomy" id="76066"/>
    <lineage>
        <taxon>Eukaryota</taxon>
        <taxon>Metazoa</taxon>
        <taxon>Chordata</taxon>
        <taxon>Craniata</taxon>
        <taxon>Vertebrata</taxon>
        <taxon>Euteleostomi</taxon>
        <taxon>Amphibia</taxon>
        <taxon>Batrachia</taxon>
        <taxon>Anura</taxon>
        <taxon>Neobatrachia</taxon>
        <taxon>Hyloidea</taxon>
        <taxon>Leptodactylidae</taxon>
        <taxon>Leiuperinae</taxon>
        <taxon>Engystomops</taxon>
    </lineage>
</organism>
<gene>
    <name evidence="2" type="ORF">GDO81_022054</name>
</gene>
<protein>
    <submittedName>
        <fullName evidence="2">Uncharacterized protein</fullName>
    </submittedName>
</protein>
<feature type="non-terminal residue" evidence="2">
    <location>
        <position position="1"/>
    </location>
</feature>
<evidence type="ECO:0000313" key="3">
    <source>
        <dbReference type="Proteomes" id="UP000824782"/>
    </source>
</evidence>
<dbReference type="EMBL" id="WNYA01002065">
    <property type="protein sequence ID" value="KAG8544685.1"/>
    <property type="molecule type" value="Genomic_DNA"/>
</dbReference>
<feature type="compositionally biased region" description="Low complexity" evidence="1">
    <location>
        <begin position="32"/>
        <end position="42"/>
    </location>
</feature>
<feature type="region of interest" description="Disordered" evidence="1">
    <location>
        <begin position="28"/>
        <end position="57"/>
    </location>
</feature>
<reference evidence="2" key="1">
    <citation type="thesis" date="2020" institute="ProQuest LLC" country="789 East Eisenhower Parkway, Ann Arbor, MI, USA">
        <title>Comparative Genomics and Chromosome Evolution.</title>
        <authorList>
            <person name="Mudd A.B."/>
        </authorList>
    </citation>
    <scope>NUCLEOTIDE SEQUENCE</scope>
    <source>
        <strain evidence="2">237g6f4</strain>
        <tissue evidence="2">Blood</tissue>
    </source>
</reference>
<dbReference type="AlphaFoldDB" id="A0AAV6ZBF4"/>
<evidence type="ECO:0000256" key="1">
    <source>
        <dbReference type="SAM" id="MobiDB-lite"/>
    </source>
</evidence>
<name>A0AAV6ZBF4_ENGPU</name>
<feature type="region of interest" description="Disordered" evidence="1">
    <location>
        <begin position="87"/>
        <end position="107"/>
    </location>
</feature>
<proteinExistence type="predicted"/>
<keyword evidence="3" id="KW-1185">Reference proteome</keyword>
<accession>A0AAV6ZBF4</accession>
<comment type="caution">
    <text evidence="2">The sequence shown here is derived from an EMBL/GenBank/DDBJ whole genome shotgun (WGS) entry which is preliminary data.</text>
</comment>